<keyword evidence="6 8" id="KW-1133">Transmembrane helix</keyword>
<evidence type="ECO:0000256" key="4">
    <source>
        <dbReference type="ARBA" id="ARBA00022475"/>
    </source>
</evidence>
<keyword evidence="5 8" id="KW-0812">Transmembrane</keyword>
<protein>
    <submittedName>
        <fullName evidence="9">Branched-chain amino acid ABC transporter permease</fullName>
    </submittedName>
</protein>
<evidence type="ECO:0000256" key="2">
    <source>
        <dbReference type="ARBA" id="ARBA00010735"/>
    </source>
</evidence>
<organism evidence="9 10">
    <name type="scientific">Acinetobacter genomosp. 33YU</name>
    <dbReference type="NCBI Taxonomy" id="1675530"/>
    <lineage>
        <taxon>Bacteria</taxon>
        <taxon>Pseudomonadati</taxon>
        <taxon>Pseudomonadota</taxon>
        <taxon>Gammaproteobacteria</taxon>
        <taxon>Moraxellales</taxon>
        <taxon>Moraxellaceae</taxon>
        <taxon>Acinetobacter</taxon>
    </lineage>
</organism>
<comment type="caution">
    <text evidence="9">The sequence shown here is derived from an EMBL/GenBank/DDBJ whole genome shotgun (WGS) entry which is preliminary data.</text>
</comment>
<proteinExistence type="inferred from homology"/>
<dbReference type="GO" id="GO:0005886">
    <property type="term" value="C:plasma membrane"/>
    <property type="evidence" value="ECO:0007669"/>
    <property type="project" value="UniProtKB-SubCell"/>
</dbReference>
<dbReference type="GO" id="GO:1903785">
    <property type="term" value="P:L-valine transmembrane transport"/>
    <property type="evidence" value="ECO:0007669"/>
    <property type="project" value="TreeGrafter"/>
</dbReference>
<dbReference type="RefSeq" id="WP_077169439.1">
    <property type="nucleotide sequence ID" value="NZ_LFZS01000007.1"/>
</dbReference>
<evidence type="ECO:0000256" key="1">
    <source>
        <dbReference type="ARBA" id="ARBA00004651"/>
    </source>
</evidence>
<evidence type="ECO:0000256" key="5">
    <source>
        <dbReference type="ARBA" id="ARBA00022692"/>
    </source>
</evidence>
<dbReference type="PANTHER" id="PTHR34979">
    <property type="entry name" value="INNER MEMBRANE PROTEIN YGAZ"/>
    <property type="match status" value="1"/>
</dbReference>
<comment type="subcellular location">
    <subcellularLocation>
        <location evidence="1">Cell membrane</location>
        <topology evidence="1">Multi-pass membrane protein</topology>
    </subcellularLocation>
</comment>
<evidence type="ECO:0000256" key="3">
    <source>
        <dbReference type="ARBA" id="ARBA00022448"/>
    </source>
</evidence>
<keyword evidence="7 8" id="KW-0472">Membrane</keyword>
<gene>
    <name evidence="9" type="ORF">AC058_11815</name>
</gene>
<keyword evidence="10" id="KW-1185">Reference proteome</keyword>
<evidence type="ECO:0000256" key="8">
    <source>
        <dbReference type="SAM" id="Phobius"/>
    </source>
</evidence>
<feature type="transmembrane region" description="Helical" evidence="8">
    <location>
        <begin position="20"/>
        <end position="40"/>
    </location>
</feature>
<reference evidence="9 10" key="1">
    <citation type="submission" date="2015-07" db="EMBL/GenBank/DDBJ databases">
        <title>Acinetobacter yuneri, a novel member of Acinetobacter calcoaceticus-Acinetobacter baumannii complex isolated from clinical specimen.</title>
        <authorList>
            <person name="Yu Y."/>
        </authorList>
    </citation>
    <scope>NUCLEOTIDE SEQUENCE [LARGE SCALE GENOMIC DNA]</scope>
    <source>
        <strain evidence="9 10">A362</strain>
    </source>
</reference>
<evidence type="ECO:0000313" key="9">
    <source>
        <dbReference type="EMBL" id="ONN54439.1"/>
    </source>
</evidence>
<dbReference type="PANTHER" id="PTHR34979:SF1">
    <property type="entry name" value="INNER MEMBRANE PROTEIN YGAZ"/>
    <property type="match status" value="1"/>
</dbReference>
<keyword evidence="3" id="KW-0813">Transport</keyword>
<dbReference type="EMBL" id="LFZS01000007">
    <property type="protein sequence ID" value="ONN54439.1"/>
    <property type="molecule type" value="Genomic_DNA"/>
</dbReference>
<evidence type="ECO:0000256" key="6">
    <source>
        <dbReference type="ARBA" id="ARBA00022989"/>
    </source>
</evidence>
<feature type="transmembrane region" description="Helical" evidence="8">
    <location>
        <begin position="217"/>
        <end position="235"/>
    </location>
</feature>
<evidence type="ECO:0000313" key="10">
    <source>
        <dbReference type="Proteomes" id="UP000189376"/>
    </source>
</evidence>
<comment type="similarity">
    <text evidence="2">Belongs to the AzlC family.</text>
</comment>
<sequence>MNAHLNQSVRFSKGQPPYLFLRGAVDILPLSISVIPWAILAGSMAIHAGLSFYKALAMSGIVFAGAAQLVSLSMVMEGASLLTIYITIFFLTAQHFIYALTLRNNISILSLPKRLSLGFLLTDELFALSAPNEKRHPHYLLGAGICFYLFWVVFSLVGILLATAIPDLLSYHLDFSIIAIFVAMIIPMCKEKPVIAGVLTTCITGFFFKFLNLEGGILISGLLGMLIAVFAENRAGEK</sequence>
<accession>A0A1V2UXY5</accession>
<feature type="transmembrane region" description="Helical" evidence="8">
    <location>
        <begin position="52"/>
        <end position="76"/>
    </location>
</feature>
<dbReference type="Pfam" id="PF03591">
    <property type="entry name" value="AzlC"/>
    <property type="match status" value="1"/>
</dbReference>
<dbReference type="AlphaFoldDB" id="A0A1V2UXY5"/>
<feature type="transmembrane region" description="Helical" evidence="8">
    <location>
        <begin position="139"/>
        <end position="162"/>
    </location>
</feature>
<feature type="transmembrane region" description="Helical" evidence="8">
    <location>
        <begin position="82"/>
        <end position="101"/>
    </location>
</feature>
<evidence type="ECO:0000256" key="7">
    <source>
        <dbReference type="ARBA" id="ARBA00023136"/>
    </source>
</evidence>
<name>A0A1V2UXY5_9GAMM</name>
<dbReference type="Proteomes" id="UP000189376">
    <property type="component" value="Unassembled WGS sequence"/>
</dbReference>
<keyword evidence="4" id="KW-1003">Cell membrane</keyword>
<dbReference type="InterPro" id="IPR011606">
    <property type="entry name" value="Brnchd-chn_aa_trnsp_permease"/>
</dbReference>